<comment type="similarity">
    <text evidence="2">Belongs to the G-protein coupled receptor 3 family.</text>
</comment>
<evidence type="ECO:0000259" key="8">
    <source>
        <dbReference type="PROSITE" id="PS50259"/>
    </source>
</evidence>
<dbReference type="GO" id="GO:0030295">
    <property type="term" value="F:protein kinase activator activity"/>
    <property type="evidence" value="ECO:0007669"/>
    <property type="project" value="TreeGrafter"/>
</dbReference>
<sequence length="628" mass="68090">MSREPPGRTTSSFFLLRQRHWPFKQSVGVCLGHPPIFPSDGRRGLAISRHGSRPPAEHRPPVSSILTPFPPAWRGLPVRSPESQSPIGCCESPPSSGFSHLPTRRRSYPSDIVVLISCQTLVSLWAPGSYADSVIYPTAGNSGPPGQGLNHPAALSAGRAHPSQCDEHTVELRFEPSLTGRPKPRSSHQRPVGPTHACQTAPSELVGSPGLTSRLLLDTSYRQISIAQLPRIISYTKMSLFHVMFLLLTGLGVSLSQDEKPTVPFGCRFGPPRPYTLLCDLDAIWGVVVEVVAAAGVLAAVLLLMVLLCRLHSVTEAPKRSGIGPILLLLMGIIGLFGLSFAYLIEHNESICVVRRALWGLFFSLCFACMLAQGLRLRRLARESRSPGGCAIVGLALGLTAVQGIIAAEWLLLTVLREGNPACEYQQLDFALACAYVVALLLSALVTATLALCGKARQWHCNVVWLLVSCLLSILLWVAWVGFYVYGNKVLEKSPDWDDPALAVALVAQGWLLLLCHAAPEAHACLRAPPQPLVPDYFDTSQNSSRMREASLDEDIPLSHRQFVESQGYAFDENAAGLRSGSHHNGNTGARPSAPFRSNVYQPTEMTMILNGGAVPSAPPTYTGRQLW</sequence>
<feature type="transmembrane region" description="Helical" evidence="7">
    <location>
        <begin position="283"/>
        <end position="311"/>
    </location>
</feature>
<feature type="transmembrane region" description="Helical" evidence="7">
    <location>
        <begin position="323"/>
        <end position="345"/>
    </location>
</feature>
<feature type="transmembrane region" description="Helical" evidence="7">
    <location>
        <begin position="464"/>
        <end position="486"/>
    </location>
</feature>
<dbReference type="GO" id="GO:0070062">
    <property type="term" value="C:extracellular exosome"/>
    <property type="evidence" value="ECO:0007669"/>
    <property type="project" value="TreeGrafter"/>
</dbReference>
<keyword evidence="5 7" id="KW-0472">Membrane</keyword>
<comment type="subcellular location">
    <subcellularLocation>
        <location evidence="1">Membrane</location>
        <topology evidence="1">Multi-pass membrane protein</topology>
    </subcellularLocation>
</comment>
<dbReference type="GO" id="GO:0004930">
    <property type="term" value="F:G protein-coupled receptor activity"/>
    <property type="evidence" value="ECO:0007669"/>
    <property type="project" value="InterPro"/>
</dbReference>
<organism evidence="9 10">
    <name type="scientific">Onychostoma macrolepis</name>
    <dbReference type="NCBI Taxonomy" id="369639"/>
    <lineage>
        <taxon>Eukaryota</taxon>
        <taxon>Metazoa</taxon>
        <taxon>Chordata</taxon>
        <taxon>Craniata</taxon>
        <taxon>Vertebrata</taxon>
        <taxon>Euteleostomi</taxon>
        <taxon>Actinopterygii</taxon>
        <taxon>Neopterygii</taxon>
        <taxon>Teleostei</taxon>
        <taxon>Ostariophysi</taxon>
        <taxon>Cypriniformes</taxon>
        <taxon>Cyprinidae</taxon>
        <taxon>Acrossocheilinae</taxon>
        <taxon>Onychostoma</taxon>
    </lineage>
</organism>
<evidence type="ECO:0000256" key="2">
    <source>
        <dbReference type="ARBA" id="ARBA00007242"/>
    </source>
</evidence>
<dbReference type="EMBL" id="JAAMOB010000003">
    <property type="protein sequence ID" value="KAF4115297.1"/>
    <property type="molecule type" value="Genomic_DNA"/>
</dbReference>
<dbReference type="GO" id="GO:0005886">
    <property type="term" value="C:plasma membrane"/>
    <property type="evidence" value="ECO:0007669"/>
    <property type="project" value="TreeGrafter"/>
</dbReference>
<protein>
    <recommendedName>
        <fullName evidence="8">G-protein coupled receptors family 3 profile domain-containing protein</fullName>
    </recommendedName>
</protein>
<feature type="region of interest" description="Disordered" evidence="6">
    <location>
        <begin position="576"/>
        <end position="598"/>
    </location>
</feature>
<comment type="caution">
    <text evidence="9">The sequence shown here is derived from an EMBL/GenBank/DDBJ whole genome shotgun (WGS) entry which is preliminary data.</text>
</comment>
<dbReference type="InterPro" id="IPR051753">
    <property type="entry name" value="RA-inducible_GPCR3"/>
</dbReference>
<feature type="transmembrane region" description="Helical" evidence="7">
    <location>
        <begin position="430"/>
        <end position="452"/>
    </location>
</feature>
<dbReference type="GO" id="GO:0043235">
    <property type="term" value="C:receptor complex"/>
    <property type="evidence" value="ECO:0007669"/>
    <property type="project" value="TreeGrafter"/>
</dbReference>
<proteinExistence type="inferred from homology"/>
<dbReference type="AlphaFoldDB" id="A0A7J6D7P8"/>
<feature type="region of interest" description="Disordered" evidence="6">
    <location>
        <begin position="42"/>
        <end position="64"/>
    </location>
</feature>
<dbReference type="PANTHER" id="PTHR14511">
    <property type="entry name" value="G PROTEIN COUPLED RECEPTOR, CLASS C, GROUP 5"/>
    <property type="match status" value="1"/>
</dbReference>
<feature type="transmembrane region" description="Helical" evidence="7">
    <location>
        <begin position="501"/>
        <end position="519"/>
    </location>
</feature>
<dbReference type="PANTHER" id="PTHR14511:SF9">
    <property type="entry name" value="G-PROTEIN COUPLED RECEPTOR FAMILY C GROUP 5 MEMBER B"/>
    <property type="match status" value="1"/>
</dbReference>
<evidence type="ECO:0000256" key="6">
    <source>
        <dbReference type="SAM" id="MobiDB-lite"/>
    </source>
</evidence>
<gene>
    <name evidence="9" type="ORF">G5714_002786</name>
</gene>
<accession>A0A7J6D7P8</accession>
<dbReference type="CDD" id="cd15278">
    <property type="entry name" value="7tmC_RAIG2_GPRC5B"/>
    <property type="match status" value="1"/>
</dbReference>
<dbReference type="Proteomes" id="UP000579812">
    <property type="component" value="Unassembled WGS sequence"/>
</dbReference>
<dbReference type="GO" id="GO:0019901">
    <property type="term" value="F:protein kinase binding"/>
    <property type="evidence" value="ECO:0007669"/>
    <property type="project" value="TreeGrafter"/>
</dbReference>
<keyword evidence="3 7" id="KW-0812">Transmembrane</keyword>
<dbReference type="PROSITE" id="PS50259">
    <property type="entry name" value="G_PROTEIN_RECEP_F3_4"/>
    <property type="match status" value="1"/>
</dbReference>
<feature type="region of interest" description="Disordered" evidence="6">
    <location>
        <begin position="175"/>
        <end position="205"/>
    </location>
</feature>
<reference evidence="9 10" key="1">
    <citation type="submission" date="2020-04" db="EMBL/GenBank/DDBJ databases">
        <title>Chromosome-level genome assembly of a cyprinid fish Onychostoma macrolepis by integration of Nanopore Sequencing, Bionano and Hi-C technology.</title>
        <authorList>
            <person name="Wang D."/>
        </authorList>
    </citation>
    <scope>NUCLEOTIDE SEQUENCE [LARGE SCALE GENOMIC DNA]</scope>
    <source>
        <strain evidence="9">SWU-2019</strain>
        <tissue evidence="9">Muscle</tissue>
    </source>
</reference>
<evidence type="ECO:0000256" key="4">
    <source>
        <dbReference type="ARBA" id="ARBA00022989"/>
    </source>
</evidence>
<name>A0A7J6D7P8_9TELE</name>
<evidence type="ECO:0000256" key="1">
    <source>
        <dbReference type="ARBA" id="ARBA00004141"/>
    </source>
</evidence>
<keyword evidence="4 7" id="KW-1133">Transmembrane helix</keyword>
<feature type="region of interest" description="Disordered" evidence="6">
    <location>
        <begin position="76"/>
        <end position="102"/>
    </location>
</feature>
<feature type="transmembrane region" description="Helical" evidence="7">
    <location>
        <begin position="238"/>
        <end position="255"/>
    </location>
</feature>
<dbReference type="InterPro" id="IPR017978">
    <property type="entry name" value="GPCR_3_C"/>
</dbReference>
<evidence type="ECO:0000256" key="5">
    <source>
        <dbReference type="ARBA" id="ARBA00023136"/>
    </source>
</evidence>
<evidence type="ECO:0000256" key="7">
    <source>
        <dbReference type="SAM" id="Phobius"/>
    </source>
</evidence>
<evidence type="ECO:0000313" key="9">
    <source>
        <dbReference type="EMBL" id="KAF4115297.1"/>
    </source>
</evidence>
<feature type="transmembrane region" description="Helical" evidence="7">
    <location>
        <begin position="357"/>
        <end position="377"/>
    </location>
</feature>
<evidence type="ECO:0000313" key="10">
    <source>
        <dbReference type="Proteomes" id="UP000579812"/>
    </source>
</evidence>
<keyword evidence="10" id="KW-1185">Reference proteome</keyword>
<feature type="region of interest" description="Disordered" evidence="6">
    <location>
        <begin position="142"/>
        <end position="162"/>
    </location>
</feature>
<feature type="domain" description="G-protein coupled receptors family 3 profile" evidence="8">
    <location>
        <begin position="287"/>
        <end position="380"/>
    </location>
</feature>
<feature type="transmembrane region" description="Helical" evidence="7">
    <location>
        <begin position="389"/>
        <end position="410"/>
    </location>
</feature>
<dbReference type="Pfam" id="PF00003">
    <property type="entry name" value="7tm_3"/>
    <property type="match status" value="1"/>
</dbReference>
<evidence type="ECO:0000256" key="3">
    <source>
        <dbReference type="ARBA" id="ARBA00022692"/>
    </source>
</evidence>